<evidence type="ECO:0000259" key="12">
    <source>
        <dbReference type="PROSITE" id="PS01180"/>
    </source>
</evidence>
<gene>
    <name evidence="13" type="ORF">EOD39_4590</name>
</gene>
<comment type="subcellular location">
    <subcellularLocation>
        <location evidence="1">Membrane</location>
        <topology evidence="1">Single-pass type I membrane protein</topology>
    </subcellularLocation>
</comment>
<protein>
    <submittedName>
        <fullName evidence="13">Neuropilin and tolloid-like protein 2</fullName>
    </submittedName>
</protein>
<reference evidence="13 14" key="1">
    <citation type="submission" date="2019-01" db="EMBL/GenBank/DDBJ databases">
        <title>Draft Genome and Complete Hox-Cluster Characterization of the Sterlet Sturgeon (Acipenser ruthenus).</title>
        <authorList>
            <person name="Wei Q."/>
        </authorList>
    </citation>
    <scope>NUCLEOTIDE SEQUENCE [LARGE SCALE GENOMIC DNA]</scope>
    <source>
        <strain evidence="13">WHYD16114868_AA</strain>
        <tissue evidence="13">Blood</tissue>
    </source>
</reference>
<evidence type="ECO:0000313" key="14">
    <source>
        <dbReference type="Proteomes" id="UP000289886"/>
    </source>
</evidence>
<feature type="domain" description="CUB" evidence="12">
    <location>
        <begin position="741"/>
        <end position="856"/>
    </location>
</feature>
<dbReference type="PANTHER" id="PTHR13412">
    <property type="entry name" value="T-CELL IMMUNOMODULATORY PROTEIN HOMOLOG"/>
    <property type="match status" value="1"/>
</dbReference>
<keyword evidence="4 10" id="KW-1133">Transmembrane helix</keyword>
<dbReference type="GO" id="GO:0005886">
    <property type="term" value="C:plasma membrane"/>
    <property type="evidence" value="ECO:0007669"/>
    <property type="project" value="TreeGrafter"/>
</dbReference>
<dbReference type="Pfam" id="PF00431">
    <property type="entry name" value="CUB"/>
    <property type="match status" value="2"/>
</dbReference>
<evidence type="ECO:0000256" key="1">
    <source>
        <dbReference type="ARBA" id="ARBA00004479"/>
    </source>
</evidence>
<dbReference type="InterPro" id="IPR023415">
    <property type="entry name" value="LDLR_class-A_CS"/>
</dbReference>
<evidence type="ECO:0000256" key="9">
    <source>
        <dbReference type="PROSITE-ProRule" id="PRU00124"/>
    </source>
</evidence>
<accession>A0A662Z181</accession>
<feature type="chain" id="PRO_5024832513" evidence="11">
    <location>
        <begin position="22"/>
        <end position="1091"/>
    </location>
</feature>
<dbReference type="FunFam" id="2.60.120.290:FF:000013">
    <property type="entry name" value="Membrane frizzled-related protein"/>
    <property type="match status" value="1"/>
</dbReference>
<comment type="similarity">
    <text evidence="2">Belongs to the TIP family.</text>
</comment>
<dbReference type="PANTHER" id="PTHR13412:SF0">
    <property type="entry name" value="T-CELL IMMUNOMODULATORY PROTEIN"/>
    <property type="match status" value="1"/>
</dbReference>
<dbReference type="InterPro" id="IPR057089">
    <property type="entry name" value="C2_TIP"/>
</dbReference>
<evidence type="ECO:0000256" key="4">
    <source>
        <dbReference type="ARBA" id="ARBA00022989"/>
    </source>
</evidence>
<dbReference type="Proteomes" id="UP000289886">
    <property type="component" value="Unassembled WGS sequence"/>
</dbReference>
<dbReference type="InterPro" id="IPR036055">
    <property type="entry name" value="LDL_receptor-like_sf"/>
</dbReference>
<evidence type="ECO:0000256" key="10">
    <source>
        <dbReference type="SAM" id="Phobius"/>
    </source>
</evidence>
<feature type="disulfide bond" evidence="9">
    <location>
        <begin position="868"/>
        <end position="886"/>
    </location>
</feature>
<dbReference type="CDD" id="cd00112">
    <property type="entry name" value="LDLa"/>
    <property type="match status" value="1"/>
</dbReference>
<sequence>MLSFSLLSFFVIFSSHCLVLALQNVTGDLFGSESYGTIAAFGDFNSDKQTDLFIIRGQTELVIFLADLKAPYFKPKVKLSLKDVIISSVVPGDYDGDSQMDVLLTTKKKSADQETSVVIFWGNNQSLDFFFSFNGDMIPDVFGAIKDSPQTHICYLNGRNMSWQKALDTDAKMRIPHSHAFIDVNKDFTADVFLTTESTAKVTQFQTWINKDGNFSKGPSLLNIPDNVMKTGQSAFSDFDGDGFQDHLLPVCEDEVCHKSAIYLNKPGTEEWIPILTDFQKRDTLWGFVPLETGLHNPITLHLGDYNMDGFPDALAILRNTSGSNQQAFLLENVPCASVSCRGAGRMFRVFWELSDLNQITDAVVATFFDIYEDGILDMMVLSKGPKNELAIHALKNNFEADAYFVKVIVLSGLCSNDCPRKVTPFGVNQPGPYVMYTSVDSNGYLKNASAGQLSQSAHFALQLPYTVLGLGRSANFLDHLYVGIPRPPGEKAIRKQEWTAIIPNSQLIVIPYPHSSPRSWSAKLYLTPSNIVLLTAIALIAVCVFILAIIGILHWQEKVLADIPVVLFASKIKPRLATKELDELYKEVEMNRDVQNVGAKLKPGAQCGTWIRNHNGGLFTSPNYPDTYPPNKECVYILEAAPRQRIELSFDDPYYVEPSFECRFDHLEIRDGPFGFSPLIDRYCGPKSPGLVRSTGRFMWIKFTTDEELEGLGFRVTYAFVPDPDFTYLGGILSPIPADCQFELSGADGVIRSGQVEEDDKIKPGQAVDCIWTVRAPPKAKIYLRFLEYQMEHSNECKKNFVAVYDGNSAIENLKAKFCSTVANDIMLETGTGVVRMWADESSRLSRFRMLFTSFVDPPCSGNTFFCHSNMCINSSLVCNGVQNCVYPWDENHCKEKKTNGLFHQITKTHGTIIGVSSGIVLVLLIISILVQVTQPRKKVLARKPAFNKSGFQEVFDPPHYELFSLRDKEISSDLADLSEELENYHKMRRSSTASRCIHDHHCGGQPSMVKESRTNLSSMELPYRNDFSQPQPMKTFNSTFKKSCYGYKQNHDCAEQVIEDRVMEEIPCEIYVRGSRNNDAVQRSMSIDF</sequence>
<feature type="transmembrane region" description="Helical" evidence="10">
    <location>
        <begin position="913"/>
        <end position="932"/>
    </location>
</feature>
<feature type="signal peptide" evidence="11">
    <location>
        <begin position="1"/>
        <end position="21"/>
    </location>
</feature>
<evidence type="ECO:0000256" key="11">
    <source>
        <dbReference type="SAM" id="SignalP"/>
    </source>
</evidence>
<feature type="transmembrane region" description="Helical" evidence="10">
    <location>
        <begin position="532"/>
        <end position="554"/>
    </location>
</feature>
<dbReference type="InterPro" id="IPR000859">
    <property type="entry name" value="CUB_dom"/>
</dbReference>
<dbReference type="Pfam" id="PF23122">
    <property type="entry name" value="C2_ITFG1"/>
    <property type="match status" value="1"/>
</dbReference>
<keyword evidence="11" id="KW-0732">Signal</keyword>
<dbReference type="Pfam" id="PF00057">
    <property type="entry name" value="Ldl_recept_a"/>
    <property type="match status" value="1"/>
</dbReference>
<comment type="caution">
    <text evidence="13">The sequence shown here is derived from an EMBL/GenBank/DDBJ whole genome shotgun (WGS) entry which is preliminary data.</text>
</comment>
<dbReference type="InterPro" id="IPR002172">
    <property type="entry name" value="LDrepeatLR_classA_rpt"/>
</dbReference>
<dbReference type="InterPro" id="IPR024881">
    <property type="entry name" value="Tip"/>
</dbReference>
<dbReference type="SUPFAM" id="SSF69318">
    <property type="entry name" value="Integrin alpha N-terminal domain"/>
    <property type="match status" value="1"/>
</dbReference>
<proteinExistence type="inferred from homology"/>
<dbReference type="PROSITE" id="PS50068">
    <property type="entry name" value="LDLRA_2"/>
    <property type="match status" value="1"/>
</dbReference>
<dbReference type="SUPFAM" id="SSF57424">
    <property type="entry name" value="LDL receptor-like module"/>
    <property type="match status" value="1"/>
</dbReference>
<keyword evidence="6 9" id="KW-1015">Disulfide bond</keyword>
<evidence type="ECO:0000256" key="3">
    <source>
        <dbReference type="ARBA" id="ARBA00022692"/>
    </source>
</evidence>
<dbReference type="InterPro" id="IPR035914">
    <property type="entry name" value="Sperma_CUB_dom_sf"/>
</dbReference>
<keyword evidence="7" id="KW-0325">Glycoprotein</keyword>
<dbReference type="CDD" id="cd00041">
    <property type="entry name" value="CUB"/>
    <property type="match status" value="2"/>
</dbReference>
<dbReference type="SMART" id="SM00042">
    <property type="entry name" value="CUB"/>
    <property type="match status" value="2"/>
</dbReference>
<evidence type="ECO:0000256" key="8">
    <source>
        <dbReference type="PROSITE-ProRule" id="PRU00059"/>
    </source>
</evidence>
<evidence type="ECO:0000256" key="5">
    <source>
        <dbReference type="ARBA" id="ARBA00023136"/>
    </source>
</evidence>
<keyword evidence="14" id="KW-1185">Reference proteome</keyword>
<evidence type="ECO:0000256" key="6">
    <source>
        <dbReference type="ARBA" id="ARBA00023157"/>
    </source>
</evidence>
<feature type="disulfide bond" evidence="9">
    <location>
        <begin position="880"/>
        <end position="895"/>
    </location>
</feature>
<organism evidence="13 14">
    <name type="scientific">Acipenser ruthenus</name>
    <name type="common">Sterlet sturgeon</name>
    <dbReference type="NCBI Taxonomy" id="7906"/>
    <lineage>
        <taxon>Eukaryota</taxon>
        <taxon>Metazoa</taxon>
        <taxon>Chordata</taxon>
        <taxon>Craniata</taxon>
        <taxon>Vertebrata</taxon>
        <taxon>Euteleostomi</taxon>
        <taxon>Actinopterygii</taxon>
        <taxon>Chondrostei</taxon>
        <taxon>Acipenseriformes</taxon>
        <taxon>Acipenseridae</taxon>
        <taxon>Acipenser</taxon>
    </lineage>
</organism>
<dbReference type="SUPFAM" id="SSF49854">
    <property type="entry name" value="Spermadhesin, CUB domain"/>
    <property type="match status" value="2"/>
</dbReference>
<dbReference type="Gene3D" id="4.10.400.10">
    <property type="entry name" value="Low-density Lipoprotein Receptor"/>
    <property type="match status" value="1"/>
</dbReference>
<dbReference type="Gene3D" id="2.60.120.290">
    <property type="entry name" value="Spermadhesin, CUB domain"/>
    <property type="match status" value="2"/>
</dbReference>
<name>A0A662Z181_ACIRT</name>
<dbReference type="Gene3D" id="2.130.10.130">
    <property type="entry name" value="Integrin alpha, N-terminal"/>
    <property type="match status" value="1"/>
</dbReference>
<evidence type="ECO:0000313" key="13">
    <source>
        <dbReference type="EMBL" id="RXN01834.1"/>
    </source>
</evidence>
<dbReference type="AlphaFoldDB" id="A0A662Z181"/>
<dbReference type="EMBL" id="SCEB01000015">
    <property type="protein sequence ID" value="RXN01834.1"/>
    <property type="molecule type" value="Genomic_DNA"/>
</dbReference>
<comment type="caution">
    <text evidence="8">Lacks conserved residue(s) required for the propagation of feature annotation.</text>
</comment>
<feature type="disulfide bond" evidence="9">
    <location>
        <begin position="861"/>
        <end position="873"/>
    </location>
</feature>
<evidence type="ECO:0000256" key="7">
    <source>
        <dbReference type="ARBA" id="ARBA00023180"/>
    </source>
</evidence>
<evidence type="ECO:0000256" key="2">
    <source>
        <dbReference type="ARBA" id="ARBA00006496"/>
    </source>
</evidence>
<dbReference type="InterPro" id="IPR028994">
    <property type="entry name" value="Integrin_alpha_N"/>
</dbReference>
<feature type="domain" description="CUB" evidence="12">
    <location>
        <begin position="608"/>
        <end position="722"/>
    </location>
</feature>
<dbReference type="FunFam" id="2.60.120.290:FF:000016">
    <property type="entry name" value="neuropilin and tolloid-like protein 2"/>
    <property type="match status" value="1"/>
</dbReference>
<dbReference type="PROSITE" id="PS01180">
    <property type="entry name" value="CUB"/>
    <property type="match status" value="2"/>
</dbReference>
<feature type="disulfide bond" evidence="8">
    <location>
        <begin position="608"/>
        <end position="635"/>
    </location>
</feature>
<keyword evidence="5 10" id="KW-0472">Membrane</keyword>
<dbReference type="PROSITE" id="PS01209">
    <property type="entry name" value="LDLRA_1"/>
    <property type="match status" value="1"/>
</dbReference>
<keyword evidence="3 10" id="KW-0812">Transmembrane</keyword>
<dbReference type="SMART" id="SM00192">
    <property type="entry name" value="LDLa"/>
    <property type="match status" value="1"/>
</dbReference>